<dbReference type="KEGG" id="mrub:DEO27_018080"/>
<reference evidence="1" key="1">
    <citation type="submission" date="2019-08" db="EMBL/GenBank/DDBJ databases">
        <title>Comparative genome analysis confer to the adaptation heavy metal polluted environment.</title>
        <authorList>
            <person name="Li Y."/>
        </authorList>
    </citation>
    <scope>NUCLEOTIDE SEQUENCE [LARGE SCALE GENOMIC DNA]</scope>
    <source>
        <strain evidence="1">P1</strain>
    </source>
</reference>
<proteinExistence type="predicted"/>
<evidence type="ECO:0000313" key="1">
    <source>
        <dbReference type="EMBL" id="QEM11858.1"/>
    </source>
</evidence>
<dbReference type="AlphaFoldDB" id="A0A5C1I370"/>
<gene>
    <name evidence="1" type="ORF">DEO27_018080</name>
</gene>
<protein>
    <submittedName>
        <fullName evidence="1">Uncharacterized protein</fullName>
    </submittedName>
</protein>
<dbReference type="EMBL" id="CP043450">
    <property type="protein sequence ID" value="QEM11858.1"/>
    <property type="molecule type" value="Genomic_DNA"/>
</dbReference>
<sequence length="108" mass="11984">MQQKGFFAHTLPKVHRPAFALQNEQNHGLQLFCPDSPYPQLLQKLAMPPAAAAFPALFCPFSPEADLLRKTSGFNYTMGSESEESSSIYRAAMYGEEDASFLSMTNAF</sequence>
<dbReference type="RefSeq" id="WP_149301878.1">
    <property type="nucleotide sequence ID" value="NZ_CP043450.1"/>
</dbReference>
<dbReference type="Proteomes" id="UP000251402">
    <property type="component" value="Chromosome"/>
</dbReference>
<evidence type="ECO:0000313" key="2">
    <source>
        <dbReference type="Proteomes" id="UP000251402"/>
    </source>
</evidence>
<organism evidence="1 2">
    <name type="scientific">Mucilaginibacter rubeus</name>
    <dbReference type="NCBI Taxonomy" id="2027860"/>
    <lineage>
        <taxon>Bacteria</taxon>
        <taxon>Pseudomonadati</taxon>
        <taxon>Bacteroidota</taxon>
        <taxon>Sphingobacteriia</taxon>
        <taxon>Sphingobacteriales</taxon>
        <taxon>Sphingobacteriaceae</taxon>
        <taxon>Mucilaginibacter</taxon>
    </lineage>
</organism>
<name>A0A5C1I370_9SPHI</name>
<accession>A0A5C1I370</accession>
<keyword evidence="2" id="KW-1185">Reference proteome</keyword>